<accession>A0A0J9X2I8</accession>
<dbReference type="OrthoDB" id="4095816at2759"/>
<reference evidence="3" key="1">
    <citation type="submission" date="2014-03" db="EMBL/GenBank/DDBJ databases">
        <authorList>
            <person name="Casaregola S."/>
        </authorList>
    </citation>
    <scope>NUCLEOTIDE SEQUENCE [LARGE SCALE GENOMIC DNA]</scope>
    <source>
        <strain evidence="3">CLIB 918</strain>
    </source>
</reference>
<feature type="compositionally biased region" description="Polar residues" evidence="2">
    <location>
        <begin position="683"/>
        <end position="708"/>
    </location>
</feature>
<sequence length="908" mass="100638">MSILPFSFPDHIFPSVAEPFPGLPVSPKEKIEKLTNKYYELVKQFDDYEYAEFLKSQNANNSTNTAARNTDSNILNSPSQNKQDNSGNLDTATNDSDVASIASWNYNDLAKEQLSEQKSYHENDETTDTQQETTDTSDPILAITKNLTGTEIEHPVAEDMSLNINSSERLTANNSSLNKLSRSLTVKIQRAESESKKSHSVPSSTPNSPVDPLDVNDLFKWARETVDFAESQIGLASEIVMAAIEVVLLVSESQRGVTRFKGAALYIVGVWTLFGQFRRKVDPKKAFDLFHSSAKNGFVRAFYRIGSEFEKVGDVTNALHFFNLGVQRNDSACLYRLAMCFLKGQLGHRVNIETGRHFLKAASKYSDPDCPQSSYLLGLIQLGEVQEIAPPDPSLPNSFGIAAMERAAWLGYGPALLRMGMSWQGGEKGYDSCIALRYFHITSRQQQYLRYKGDNSAGLGGCAEAEISKWMICGSEGVFEPNEEYAFYFAKLASELSNPIAEFAVGYFYEVGIYVEQDLKTALFWYNIASENGSKEAGERIQALRLDRKNTITKQQHKRQLTVKGRGTIQSYKRKVSGGASETATQAEIYPESSSPTLAAGISPKQKRNVTEHFGVKNINPPNELIPSMPDSIKERTRRSTSFFTPPQAWEPTFREPSRSPIYNGRTADLRSTPSPVILNEPVPSSSSPNLVQYNRSSVRMDTGSTPNLPLKNDDTPVALNRDSAPTTPVPSPSNNLVVPKRSRKKRFSLVGLFSNKDDEKENTEQVNQEVKKTEQGFKSMAINDEPRSNSVSPKPSANLQYGLELPPNLGQQRASPSPKPYDRMSASPRPLSQNSTHTFTMGSTASGMSVNTEHTSSTSLRSDSPFQRPKSHVTVIQAAPNSKGAKTFEEMGIPLQPNKQKEDCIIM</sequence>
<feature type="compositionally biased region" description="Polar residues" evidence="2">
    <location>
        <begin position="580"/>
        <end position="597"/>
    </location>
</feature>
<feature type="compositionally biased region" description="Low complexity" evidence="2">
    <location>
        <begin position="61"/>
        <end position="73"/>
    </location>
</feature>
<dbReference type="InterPro" id="IPR011990">
    <property type="entry name" value="TPR-like_helical_dom_sf"/>
</dbReference>
<protein>
    <submittedName>
        <fullName evidence="3">Similar to Saccharomyces cerevisiae YBL061C SKT5 Activator of Chs3p (Chitin synthase III)</fullName>
    </submittedName>
</protein>
<dbReference type="AlphaFoldDB" id="A0A0J9X2I8"/>
<dbReference type="InterPro" id="IPR006597">
    <property type="entry name" value="Sel1-like"/>
</dbReference>
<proteinExistence type="predicted"/>
<dbReference type="Proteomes" id="UP000242525">
    <property type="component" value="Unassembled WGS sequence"/>
</dbReference>
<gene>
    <name evidence="3" type="ORF">BN980_GECA01s02364g</name>
</gene>
<dbReference type="Gene3D" id="1.25.40.10">
    <property type="entry name" value="Tetratricopeptide repeat domain"/>
    <property type="match status" value="2"/>
</dbReference>
<feature type="region of interest" description="Disordered" evidence="2">
    <location>
        <begin position="61"/>
        <end position="94"/>
    </location>
</feature>
<feature type="compositionally biased region" description="Polar residues" evidence="2">
    <location>
        <begin position="789"/>
        <end position="800"/>
    </location>
</feature>
<evidence type="ECO:0000313" key="3">
    <source>
        <dbReference type="EMBL" id="CDO51200.1"/>
    </source>
</evidence>
<feature type="compositionally biased region" description="Polar residues" evidence="2">
    <location>
        <begin position="74"/>
        <end position="94"/>
    </location>
</feature>
<feature type="compositionally biased region" description="Basic and acidic residues" evidence="2">
    <location>
        <begin position="756"/>
        <end position="776"/>
    </location>
</feature>
<dbReference type="PANTHER" id="PTHR46430:SF2">
    <property type="entry name" value="CHITIN SYNTHASE REGULATORY FACTOR 4"/>
    <property type="match status" value="1"/>
</dbReference>
<feature type="compositionally biased region" description="Basic and acidic residues" evidence="2">
    <location>
        <begin position="114"/>
        <end position="124"/>
    </location>
</feature>
<feature type="compositionally biased region" description="Polar residues" evidence="2">
    <location>
        <begin position="831"/>
        <end position="866"/>
    </location>
</feature>
<evidence type="ECO:0000256" key="1">
    <source>
        <dbReference type="ARBA" id="ARBA00022737"/>
    </source>
</evidence>
<feature type="region of interest" description="Disordered" evidence="2">
    <location>
        <begin position="572"/>
        <end position="606"/>
    </location>
</feature>
<dbReference type="InterPro" id="IPR051726">
    <property type="entry name" value="Chitin_Synth_Reg"/>
</dbReference>
<name>A0A0J9X2I8_GEOCN</name>
<feature type="region of interest" description="Disordered" evidence="2">
    <location>
        <begin position="114"/>
        <end position="140"/>
    </location>
</feature>
<keyword evidence="4" id="KW-1185">Reference proteome</keyword>
<dbReference type="SUPFAM" id="SSF81901">
    <property type="entry name" value="HCP-like"/>
    <property type="match status" value="2"/>
</dbReference>
<keyword evidence="1" id="KW-0677">Repeat</keyword>
<dbReference type="Pfam" id="PF08238">
    <property type="entry name" value="Sel1"/>
    <property type="match status" value="4"/>
</dbReference>
<evidence type="ECO:0000256" key="2">
    <source>
        <dbReference type="SAM" id="MobiDB-lite"/>
    </source>
</evidence>
<dbReference type="EMBL" id="CCBN010000001">
    <property type="protein sequence ID" value="CDO51200.1"/>
    <property type="molecule type" value="Genomic_DNA"/>
</dbReference>
<comment type="caution">
    <text evidence="3">The sequence shown here is derived from an EMBL/GenBank/DDBJ whole genome shotgun (WGS) entry which is preliminary data.</text>
</comment>
<feature type="region of interest" description="Disordered" evidence="2">
    <location>
        <begin position="640"/>
        <end position="908"/>
    </location>
</feature>
<evidence type="ECO:0000313" key="4">
    <source>
        <dbReference type="Proteomes" id="UP000242525"/>
    </source>
</evidence>
<dbReference type="STRING" id="1173061.A0A0J9X2I8"/>
<dbReference type="PANTHER" id="PTHR46430">
    <property type="entry name" value="PROTEIN SKT5-RELATED"/>
    <property type="match status" value="1"/>
</dbReference>
<organism evidence="3 4">
    <name type="scientific">Geotrichum candidum</name>
    <name type="common">Oospora lactis</name>
    <name type="synonym">Dipodascus geotrichum</name>
    <dbReference type="NCBI Taxonomy" id="1173061"/>
    <lineage>
        <taxon>Eukaryota</taxon>
        <taxon>Fungi</taxon>
        <taxon>Dikarya</taxon>
        <taxon>Ascomycota</taxon>
        <taxon>Saccharomycotina</taxon>
        <taxon>Dipodascomycetes</taxon>
        <taxon>Dipodascales</taxon>
        <taxon>Dipodascaceae</taxon>
        <taxon>Geotrichum</taxon>
    </lineage>
</organism>
<dbReference type="SMART" id="SM00671">
    <property type="entry name" value="SEL1"/>
    <property type="match status" value="4"/>
</dbReference>